<feature type="compositionally biased region" description="Low complexity" evidence="2">
    <location>
        <begin position="881"/>
        <end position="896"/>
    </location>
</feature>
<name>A0A7S3ZQZ5_9STRA</name>
<dbReference type="EMBL" id="CAKKNE010000002">
    <property type="protein sequence ID" value="CAH0368908.1"/>
    <property type="molecule type" value="Genomic_DNA"/>
</dbReference>
<organism evidence="3">
    <name type="scientific">Pelagomonas calceolata</name>
    <dbReference type="NCBI Taxonomy" id="35677"/>
    <lineage>
        <taxon>Eukaryota</taxon>
        <taxon>Sar</taxon>
        <taxon>Stramenopiles</taxon>
        <taxon>Ochrophyta</taxon>
        <taxon>Pelagophyceae</taxon>
        <taxon>Pelagomonadales</taxon>
        <taxon>Pelagomonadaceae</taxon>
        <taxon>Pelagomonas</taxon>
    </lineage>
</organism>
<evidence type="ECO:0000313" key="3">
    <source>
        <dbReference type="EMBL" id="CAE0690745.1"/>
    </source>
</evidence>
<sequence length="1029" mass="113282">MGAQARRRAQALRKAREQSHTVAHLQSVKRAARANELYRAAEHGDVHAVLQWTNDPRRPKLRLLLHALLRHKPLEETIFLHVLRWCPQAAQTPNHDGWYPLHLLCYLTARPTPLMLRALCAAGPIAAKMPTSTGWIPLQLLCQQAFARGKARATPSTITAVRQAYPDGALTYLPDGAEWGDRLPVELLPKELPALELCKQRMTCSDDQLRTFAAQHRSLDLKVRGAYRRRCEEACSNGAVFGVVEVIQELHQETGLVADAADENTGRLLLHDVVARCGATLDGWSLGFCLRACPAAAFHADARGNLPLHLLLANGECEVTLAEIQSLIRLHPLAVGAKAARGWTPLHAFCRRPPQQQDLRVLRLLLRGVSGRKAARTRDEYGDLPLHLLAYACTDQREARAADLDVGRDTQVEWGADRAKPLCQALVGAYPPAWRIKGSRELTACDAAPADLQGVLMGAATTRGPSSLTDVSRAIARAKPRRRKAGAGLPLVKLVEIGADDALQKRLRVEKHRDPEPIPVDLLHTLLKRDAGVGGDVLRAVADAGGAGSCALRDGDGYLPLHLVAKRAPFDERVTPQTVRRVLAYHRPAAFYRGGARKLCPLAAFAVALATGAEDQGASDEGGSQRAGNYFTDEPLAHWRERCLGVARALYESTPKARVVPASDGALACELLPPSPDYDALRAAMRPKQAPLRDNDGERPTHLRCKKAPPRRAKEEDVDKDDPAARRMPEAGATEMTRCIPLLVPAQLDPLADPQRPDTAASDALDLQAYLARPATSVSGVPRPNTAGGTLRPTTPGGTVLVRESVEAQNLKRGRPRTPRSPGGSRLYATPRGTRLLRPLTGGGTERPLTPNGSIEGLPVDERGVRRPMTPQTKRLIKPCTPGGTFRPTTRGGTLLRRSDRHEVATELPGDDSPPHSPHRRSNVTFDDEPLRSFDDAERPRRKSMRPASRKRRRRERAAAAEQEVVDEIARREAAIEARKAAAEENQRLERRRLRKELRQRRHDRLDELRQRRHDRLDAFMGLPRLTSL</sequence>
<evidence type="ECO:0000313" key="4">
    <source>
        <dbReference type="EMBL" id="CAH0368908.1"/>
    </source>
</evidence>
<dbReference type="Proteomes" id="UP000789595">
    <property type="component" value="Unassembled WGS sequence"/>
</dbReference>
<dbReference type="OrthoDB" id="206934at2759"/>
<feature type="compositionally biased region" description="Basic and acidic residues" evidence="2">
    <location>
        <begin position="929"/>
        <end position="939"/>
    </location>
</feature>
<evidence type="ECO:0000256" key="1">
    <source>
        <dbReference type="SAM" id="Coils"/>
    </source>
</evidence>
<feature type="compositionally biased region" description="Low complexity" evidence="2">
    <location>
        <begin position="786"/>
        <end position="799"/>
    </location>
</feature>
<feature type="compositionally biased region" description="Basic residues" evidence="2">
    <location>
        <begin position="940"/>
        <end position="956"/>
    </location>
</feature>
<feature type="region of interest" description="Disordered" evidence="2">
    <location>
        <begin position="688"/>
        <end position="726"/>
    </location>
</feature>
<evidence type="ECO:0000313" key="5">
    <source>
        <dbReference type="Proteomes" id="UP000789595"/>
    </source>
</evidence>
<keyword evidence="1" id="KW-0175">Coiled coil</keyword>
<gene>
    <name evidence="3" type="ORF">PCAL00307_LOCUS6181</name>
    <name evidence="4" type="ORF">PECAL_2P20090</name>
</gene>
<keyword evidence="5" id="KW-1185">Reference proteome</keyword>
<feature type="compositionally biased region" description="Basic and acidic residues" evidence="2">
    <location>
        <begin position="712"/>
        <end position="726"/>
    </location>
</feature>
<evidence type="ECO:0000256" key="2">
    <source>
        <dbReference type="SAM" id="MobiDB-lite"/>
    </source>
</evidence>
<feature type="compositionally biased region" description="Basic and acidic residues" evidence="2">
    <location>
        <begin position="691"/>
        <end position="701"/>
    </location>
</feature>
<proteinExistence type="predicted"/>
<accession>A0A7S3ZQZ5</accession>
<dbReference type="SUPFAM" id="SSF48403">
    <property type="entry name" value="Ankyrin repeat"/>
    <property type="match status" value="1"/>
</dbReference>
<feature type="compositionally biased region" description="Low complexity" evidence="2">
    <location>
        <begin position="820"/>
        <end position="840"/>
    </location>
</feature>
<dbReference type="EMBL" id="HBIW01007346">
    <property type="protein sequence ID" value="CAE0690745.1"/>
    <property type="molecule type" value="Transcribed_RNA"/>
</dbReference>
<feature type="region of interest" description="Disordered" evidence="2">
    <location>
        <begin position="776"/>
        <end position="964"/>
    </location>
</feature>
<reference evidence="4" key="2">
    <citation type="submission" date="2021-11" db="EMBL/GenBank/DDBJ databases">
        <authorList>
            <consortium name="Genoscope - CEA"/>
            <person name="William W."/>
        </authorList>
    </citation>
    <scope>NUCLEOTIDE SEQUENCE</scope>
</reference>
<reference evidence="3" key="1">
    <citation type="submission" date="2021-01" db="EMBL/GenBank/DDBJ databases">
        <authorList>
            <person name="Corre E."/>
            <person name="Pelletier E."/>
            <person name="Niang G."/>
            <person name="Scheremetjew M."/>
            <person name="Finn R."/>
            <person name="Kale V."/>
            <person name="Holt S."/>
            <person name="Cochrane G."/>
            <person name="Meng A."/>
            <person name="Brown T."/>
            <person name="Cohen L."/>
        </authorList>
    </citation>
    <scope>NUCLEOTIDE SEQUENCE</scope>
    <source>
        <strain evidence="3">CCMP1756</strain>
    </source>
</reference>
<dbReference type="AlphaFoldDB" id="A0A7S3ZQZ5"/>
<feature type="coiled-coil region" evidence="1">
    <location>
        <begin position="966"/>
        <end position="999"/>
    </location>
</feature>
<feature type="compositionally biased region" description="Basic residues" evidence="2">
    <location>
        <begin position="702"/>
        <end position="711"/>
    </location>
</feature>
<protein>
    <submittedName>
        <fullName evidence="3">Uncharacterized protein</fullName>
    </submittedName>
</protein>
<dbReference type="Gene3D" id="1.25.40.20">
    <property type="entry name" value="Ankyrin repeat-containing domain"/>
    <property type="match status" value="1"/>
</dbReference>
<dbReference type="InterPro" id="IPR036770">
    <property type="entry name" value="Ankyrin_rpt-contain_sf"/>
</dbReference>